<comment type="similarity">
    <text evidence="6">Belongs to the WD repeat WDR6 family.</text>
</comment>
<dbReference type="PROSITE" id="PS50294">
    <property type="entry name" value="WD_REPEATS_REGION"/>
    <property type="match status" value="1"/>
</dbReference>
<dbReference type="GO" id="GO:0030488">
    <property type="term" value="P:tRNA methylation"/>
    <property type="evidence" value="ECO:0007669"/>
    <property type="project" value="TreeGrafter"/>
</dbReference>
<dbReference type="InterPro" id="IPR001680">
    <property type="entry name" value="WD40_rpt"/>
</dbReference>
<dbReference type="PROSITE" id="PS00678">
    <property type="entry name" value="WD_REPEATS_1"/>
    <property type="match status" value="1"/>
</dbReference>
<dbReference type="InterPro" id="IPR015943">
    <property type="entry name" value="WD40/YVTN_repeat-like_dom_sf"/>
</dbReference>
<dbReference type="EMBL" id="PJEX01000082">
    <property type="protein sequence ID" value="TKW55930.1"/>
    <property type="molecule type" value="Genomic_DNA"/>
</dbReference>
<dbReference type="InterPro" id="IPR051973">
    <property type="entry name" value="tRNA_Anticodon_Mtase-Reg"/>
</dbReference>
<feature type="repeat" description="WD" evidence="7">
    <location>
        <begin position="513"/>
        <end position="554"/>
    </location>
</feature>
<keyword evidence="8" id="KW-1133">Transmembrane helix</keyword>
<keyword evidence="8" id="KW-0812">Transmembrane</keyword>
<keyword evidence="10" id="KW-1185">Reference proteome</keyword>
<dbReference type="SUPFAM" id="SSF50978">
    <property type="entry name" value="WD40 repeat-like"/>
    <property type="match status" value="2"/>
</dbReference>
<accession>A0A4U6XIY0</accession>
<comment type="subcellular location">
    <subcellularLocation>
        <location evidence="1">Cytoplasm</location>
    </subcellularLocation>
</comment>
<sequence length="1439" mass="155009">MGVGRVICVALPFILTVGSLIFLLVAALGGVSNKDLYMFRVNLTDLEINPASVSSIVSRDINAVNFGKYHDRALLTADGDNAITKAATEGTQTNNITAADLGLDNLYDITLWGYCTTDSNGDKTCTKAKFDWAADYLNTSTLETIGTAAGRKIELPDEVTTALSAFKTATKWTQVAYIIAFIALGLEIVFGIFANCTRVMACVTFLVASVASLAVCASAALSTAMSVIVVGAVEGSAKFYGVSAGFNNSFLALVWISAALALGAGFFWMFTICCCAPSHTKKAKRNSDGEKLLPQTGTYQPIQEENGYYKQQQATQYGAPRYASGARGDMAYEPYSHRRLCCQLKIFRAQPIQGIHVSAGGGEDGHQRRHLLLWGNQAVTVVPASAIEELILRGEQRADERPVSVSIVEAKAPDWIYDGAISPEEPGRGVLVTAHNEVLEFHIGNDDRTLQFGRIVSPSRPILYSASLTWLSKTTVLVVGGTVFGEIIVWKCHFSDGAAELEKKPWSELLFVFTGHEGSIFGVDISPEIDIGNGNKARLLASCSDDRTIRVWDITERPGAPRLQYNAFGEARETGFGGGAAAADLTATQVASSAPLAIVMGHVSRIWHVRFPRTLNELPRGSAAATVYSFGEDSTLQTWSVEIDVEQWRRRSLTPAAADEIHVGAKITHKETHARHDGKHIWATALAQTADGEVLIATGGADSKINLLLDRSRTAGVQSDVSKAGDSPIDLRTLVMRDVVSKLPARNPDFAIPSEVKEAFHRFAFISRDVLLATSVTGRLLIGTFGAELTWSEVGTDVETLQSLRACTSLKSPVPGVALLGTASRKVFLYKDSAIQQVGTVPGKIADIFCLRHGSGDMDEPSSELEFLVTMLGGEEAMQILTLDLKTSAITSMVPVPELDNRFVVTAACQVNDILILGSRHGYMSVFRRADGQLAPLAAPDRRSNDAITAISHLPTSSSTSTAPHIITTSRDGNYRIYGLTAADSSFSSSSPLYLRHETAPAAVPNLEDAWLADTDLILCGFRSKNFVVWNETRHEELLRIDCGGAHRAFAYTPHGGRGGGGGLRFVFNKAATLGVYVQPRAGSAAVHHRTLKRGSHGREVRTIAHSGRRYIATGAEDTAIRIWEHVAVPGPSGRRELRCVKIVKVHTAGLQSLKWLGEELLFSCSGNEEFMVWRAGDLGDVAGLGLMREAVFMDRSADGDLRITSFDIEWLADGAVAITMAFSNSFVKTYRYTPARGFELLFKGQYTGACLTQARHLRIREGVFDVITAATDGCLAVWRSEGAGYVLRHTARIHQSSIKALDVHPLSADRVAVLTGGDDNALGITTLESSADGGFAPASRAGVRKAHAAAINGLTVLRTTADGRGVIFVTASNDQRVKMWRLGWRGGVEEVTLVADEYSGVADAGDVEVIGDEMMVVGGVGLEVWDWGAGGRLRNRCL</sequence>
<dbReference type="Pfam" id="PF06687">
    <property type="entry name" value="SUR7"/>
    <property type="match status" value="1"/>
</dbReference>
<evidence type="ECO:0000256" key="7">
    <source>
        <dbReference type="PROSITE-ProRule" id="PRU00221"/>
    </source>
</evidence>
<organism evidence="9 10">
    <name type="scientific">Colletotrichum tanaceti</name>
    <dbReference type="NCBI Taxonomy" id="1306861"/>
    <lineage>
        <taxon>Eukaryota</taxon>
        <taxon>Fungi</taxon>
        <taxon>Dikarya</taxon>
        <taxon>Ascomycota</taxon>
        <taxon>Pezizomycotina</taxon>
        <taxon>Sordariomycetes</taxon>
        <taxon>Hypocreomycetidae</taxon>
        <taxon>Glomerellales</taxon>
        <taxon>Glomerellaceae</taxon>
        <taxon>Colletotrichum</taxon>
        <taxon>Colletotrichum destructivum species complex</taxon>
    </lineage>
</organism>
<dbReference type="Pfam" id="PF00400">
    <property type="entry name" value="WD40"/>
    <property type="match status" value="1"/>
</dbReference>
<keyword evidence="3 7" id="KW-0853">WD repeat</keyword>
<evidence type="ECO:0000256" key="8">
    <source>
        <dbReference type="SAM" id="Phobius"/>
    </source>
</evidence>
<keyword evidence="8" id="KW-0472">Membrane</keyword>
<feature type="transmembrane region" description="Helical" evidence="8">
    <location>
        <begin position="175"/>
        <end position="194"/>
    </location>
</feature>
<dbReference type="SUPFAM" id="SSF50960">
    <property type="entry name" value="TolB, C-terminal domain"/>
    <property type="match status" value="1"/>
</dbReference>
<name>A0A4U6XIY0_9PEZI</name>
<proteinExistence type="inferred from homology"/>
<evidence type="ECO:0000313" key="10">
    <source>
        <dbReference type="Proteomes" id="UP000310108"/>
    </source>
</evidence>
<dbReference type="PROSITE" id="PS50082">
    <property type="entry name" value="WD_REPEATS_2"/>
    <property type="match status" value="2"/>
</dbReference>
<keyword evidence="5" id="KW-0677">Repeat</keyword>
<evidence type="ECO:0000256" key="2">
    <source>
        <dbReference type="ARBA" id="ARBA00022490"/>
    </source>
</evidence>
<feature type="transmembrane region" description="Helical" evidence="8">
    <location>
        <begin position="6"/>
        <end position="31"/>
    </location>
</feature>
<comment type="caution">
    <text evidence="9">The sequence shown here is derived from an EMBL/GenBank/DDBJ whole genome shotgun (WGS) entry which is preliminary data.</text>
</comment>
<gene>
    <name evidence="9" type="primary">RTT10</name>
    <name evidence="9" type="ORF">CTA1_8441</name>
</gene>
<feature type="transmembrane region" description="Helical" evidence="8">
    <location>
        <begin position="250"/>
        <end position="270"/>
    </location>
</feature>
<dbReference type="Proteomes" id="UP000310108">
    <property type="component" value="Unassembled WGS sequence"/>
</dbReference>
<keyword evidence="4" id="KW-0819">tRNA processing</keyword>
<dbReference type="SMART" id="SM00320">
    <property type="entry name" value="WD40"/>
    <property type="match status" value="8"/>
</dbReference>
<dbReference type="STRING" id="1306861.A0A4U6XIY0"/>
<feature type="transmembrane region" description="Helical" evidence="8">
    <location>
        <begin position="206"/>
        <end position="230"/>
    </location>
</feature>
<protein>
    <submittedName>
        <fullName evidence="9">Regulator of Ty1 transposition protein 10</fullName>
    </submittedName>
</protein>
<dbReference type="PANTHER" id="PTHR14344">
    <property type="entry name" value="WD REPEAT PROTEIN"/>
    <property type="match status" value="1"/>
</dbReference>
<keyword evidence="2" id="KW-0963">Cytoplasm</keyword>
<feature type="repeat" description="WD" evidence="7">
    <location>
        <begin position="1094"/>
        <end position="1125"/>
    </location>
</feature>
<dbReference type="GO" id="GO:0005886">
    <property type="term" value="C:plasma membrane"/>
    <property type="evidence" value="ECO:0007669"/>
    <property type="project" value="InterPro"/>
</dbReference>
<dbReference type="Gene3D" id="2.130.10.10">
    <property type="entry name" value="YVTN repeat-like/Quinoprotein amine dehydrogenase"/>
    <property type="match status" value="3"/>
</dbReference>
<dbReference type="PANTHER" id="PTHR14344:SF3">
    <property type="entry name" value="WD REPEAT-CONTAINING PROTEIN 6"/>
    <property type="match status" value="1"/>
</dbReference>
<evidence type="ECO:0000256" key="1">
    <source>
        <dbReference type="ARBA" id="ARBA00004496"/>
    </source>
</evidence>
<evidence type="ECO:0000313" key="9">
    <source>
        <dbReference type="EMBL" id="TKW55930.1"/>
    </source>
</evidence>
<dbReference type="InterPro" id="IPR036322">
    <property type="entry name" value="WD40_repeat_dom_sf"/>
</dbReference>
<dbReference type="InterPro" id="IPR009571">
    <property type="entry name" value="SUR7/Rim9-like_fungi"/>
</dbReference>
<reference evidence="9 10" key="1">
    <citation type="journal article" date="2019" name="PLoS ONE">
        <title>Comparative genome analysis indicates high evolutionary potential of pathogenicity genes in Colletotrichum tanaceti.</title>
        <authorList>
            <person name="Lelwala R.V."/>
            <person name="Korhonen P.K."/>
            <person name="Young N.D."/>
            <person name="Scott J.B."/>
            <person name="Ades P.A."/>
            <person name="Gasser R.B."/>
            <person name="Taylor P.W.J."/>
        </authorList>
    </citation>
    <scope>NUCLEOTIDE SEQUENCE [LARGE SCALE GENOMIC DNA]</scope>
    <source>
        <strain evidence="9">BRIP57314</strain>
    </source>
</reference>
<evidence type="ECO:0000256" key="6">
    <source>
        <dbReference type="ARBA" id="ARBA00038255"/>
    </source>
</evidence>
<evidence type="ECO:0000256" key="5">
    <source>
        <dbReference type="ARBA" id="ARBA00022737"/>
    </source>
</evidence>
<evidence type="ECO:0000256" key="3">
    <source>
        <dbReference type="ARBA" id="ARBA00022574"/>
    </source>
</evidence>
<dbReference type="GO" id="GO:0005737">
    <property type="term" value="C:cytoplasm"/>
    <property type="evidence" value="ECO:0007669"/>
    <property type="project" value="UniProtKB-SubCell"/>
</dbReference>
<dbReference type="InterPro" id="IPR019775">
    <property type="entry name" value="WD40_repeat_CS"/>
</dbReference>
<evidence type="ECO:0000256" key="4">
    <source>
        <dbReference type="ARBA" id="ARBA00022694"/>
    </source>
</evidence>